<dbReference type="SUPFAM" id="SSF75620">
    <property type="entry name" value="Release factor"/>
    <property type="match status" value="1"/>
</dbReference>
<evidence type="ECO:0000313" key="5">
    <source>
        <dbReference type="EMBL" id="TGK95144.1"/>
    </source>
</evidence>
<dbReference type="Gene3D" id="3.30.160.20">
    <property type="match status" value="1"/>
</dbReference>
<dbReference type="InterPro" id="IPR045853">
    <property type="entry name" value="Pep_chain_release_fac_I_sf"/>
</dbReference>
<proteinExistence type="inferred from homology"/>
<evidence type="ECO:0000256" key="2">
    <source>
        <dbReference type="ARBA" id="ARBA00022946"/>
    </source>
</evidence>
<accession>A0A2M9Y0H8</accession>
<feature type="compositionally biased region" description="Basic residues" evidence="3">
    <location>
        <begin position="105"/>
        <end position="114"/>
    </location>
</feature>
<feature type="domain" description="Prokaryotic-type class I peptide chain release factors" evidence="4">
    <location>
        <begin position="22"/>
        <end position="120"/>
    </location>
</feature>
<protein>
    <submittedName>
        <fullName evidence="5">Peptide chain release factor-like protein</fullName>
    </submittedName>
</protein>
<dbReference type="Proteomes" id="UP000297891">
    <property type="component" value="Unassembled WGS sequence"/>
</dbReference>
<dbReference type="GO" id="GO:0003747">
    <property type="term" value="F:translation release factor activity"/>
    <property type="evidence" value="ECO:0007669"/>
    <property type="project" value="InterPro"/>
</dbReference>
<dbReference type="PANTHER" id="PTHR46203:SF1">
    <property type="entry name" value="MITOCHONDRIAL TRANSLATION RELEASE FACTOR IN RESCUE"/>
    <property type="match status" value="1"/>
</dbReference>
<evidence type="ECO:0000256" key="1">
    <source>
        <dbReference type="ARBA" id="ARBA00010835"/>
    </source>
</evidence>
<feature type="region of interest" description="Disordered" evidence="3">
    <location>
        <begin position="105"/>
        <end position="128"/>
    </location>
</feature>
<sequence>MPLTFPVSVEKNLSLQKRMEVLGISEKDLSERFIKSGGKGGQNVNKVSTAVHLVHKPTGKQIKCSVYRTQGLNRYKARDLLCLELERDLNFTESNAFVQKIRKKKQDKYRKSLKKRLEKEKPEWNDPM</sequence>
<dbReference type="InterPro" id="IPR000352">
    <property type="entry name" value="Pep_chain_release_fac_I"/>
</dbReference>
<evidence type="ECO:0000256" key="3">
    <source>
        <dbReference type="SAM" id="MobiDB-lite"/>
    </source>
</evidence>
<name>A0A2M9Y0H8_9LEPT</name>
<evidence type="ECO:0000313" key="6">
    <source>
        <dbReference type="Proteomes" id="UP000297891"/>
    </source>
</evidence>
<dbReference type="Pfam" id="PF00472">
    <property type="entry name" value="RF-1"/>
    <property type="match status" value="1"/>
</dbReference>
<keyword evidence="2" id="KW-0809">Transit peptide</keyword>
<dbReference type="EMBL" id="RQFP01000001">
    <property type="protein sequence ID" value="TGK95144.1"/>
    <property type="molecule type" value="Genomic_DNA"/>
</dbReference>
<dbReference type="AlphaFoldDB" id="A0A2M9Y0H8"/>
<comment type="similarity">
    <text evidence="1">Belongs to the prokaryotic/mitochondrial release factor family.</text>
</comment>
<comment type="caution">
    <text evidence="5">The sequence shown here is derived from an EMBL/GenBank/DDBJ whole genome shotgun (WGS) entry which is preliminary data.</text>
</comment>
<reference evidence="5" key="1">
    <citation type="journal article" date="2019" name="PLoS Negl. Trop. Dis.">
        <title>Revisiting the worldwide diversity of Leptospira species in the environment.</title>
        <authorList>
            <person name="Vincent A.T."/>
            <person name="Schiettekatte O."/>
            <person name="Bourhy P."/>
            <person name="Veyrier F.J."/>
            <person name="Picardeau M."/>
        </authorList>
    </citation>
    <scope>NUCLEOTIDE SEQUENCE [LARGE SCALE GENOMIC DNA]</scope>
    <source>
        <strain evidence="5">201800277</strain>
    </source>
</reference>
<gene>
    <name evidence="5" type="ORF">EHQ30_00395</name>
</gene>
<dbReference type="InterPro" id="IPR052405">
    <property type="entry name" value="Mito_Transl_Release_Factor"/>
</dbReference>
<feature type="compositionally biased region" description="Basic and acidic residues" evidence="3">
    <location>
        <begin position="115"/>
        <end position="128"/>
    </location>
</feature>
<dbReference type="OrthoDB" id="9815709at2"/>
<dbReference type="RefSeq" id="WP_100791166.1">
    <property type="nucleotide sequence ID" value="NZ_NPDQ01000005.1"/>
</dbReference>
<dbReference type="PANTHER" id="PTHR46203">
    <property type="entry name" value="PROBABLE PEPTIDE CHAIN RELEASE FACTOR C12ORF65"/>
    <property type="match status" value="1"/>
</dbReference>
<evidence type="ECO:0000259" key="4">
    <source>
        <dbReference type="Pfam" id="PF00472"/>
    </source>
</evidence>
<keyword evidence="6" id="KW-1185">Reference proteome</keyword>
<organism evidence="5 6">
    <name type="scientific">Leptospira brenneri</name>
    <dbReference type="NCBI Taxonomy" id="2023182"/>
    <lineage>
        <taxon>Bacteria</taxon>
        <taxon>Pseudomonadati</taxon>
        <taxon>Spirochaetota</taxon>
        <taxon>Spirochaetia</taxon>
        <taxon>Leptospirales</taxon>
        <taxon>Leptospiraceae</taxon>
        <taxon>Leptospira</taxon>
    </lineage>
</organism>